<dbReference type="STRING" id="694270.A0A395S7R1"/>
<dbReference type="PANTHER" id="PTHR35517:SF1">
    <property type="entry name" value="PROTEIN ARGININE N-METHYLTRANSFERASE SFM1"/>
    <property type="match status" value="1"/>
</dbReference>
<dbReference type="InterPro" id="IPR002376">
    <property type="entry name" value="Formyl_transf_N"/>
</dbReference>
<dbReference type="InterPro" id="IPR007364">
    <property type="entry name" value="SFM1-like"/>
</dbReference>
<accession>A0A395S7R1</accession>
<dbReference type="CDD" id="cd18090">
    <property type="entry name" value="Arginine_MT_Sfm1"/>
    <property type="match status" value="1"/>
</dbReference>
<dbReference type="AlphaFoldDB" id="A0A395S7R1"/>
<dbReference type="Gene3D" id="3.40.50.12230">
    <property type="match status" value="1"/>
</dbReference>
<dbReference type="Proteomes" id="UP000266234">
    <property type="component" value="Unassembled WGS sequence"/>
</dbReference>
<dbReference type="EMBL" id="PXOG01000198">
    <property type="protein sequence ID" value="RGP68142.1"/>
    <property type="molecule type" value="Genomic_DNA"/>
</dbReference>
<dbReference type="InterPro" id="IPR036477">
    <property type="entry name" value="Formyl_transf_N_sf"/>
</dbReference>
<dbReference type="EC" id="2.1.2.9" evidence="1"/>
<dbReference type="GO" id="GO:0035241">
    <property type="term" value="F:protein-arginine omega-N monomethyltransferase activity"/>
    <property type="evidence" value="ECO:0007669"/>
    <property type="project" value="TreeGrafter"/>
</dbReference>
<dbReference type="PANTHER" id="PTHR35517">
    <property type="entry name" value="PROTEIN ARGININE N-METHYLTRANSFERASE SFM1"/>
    <property type="match status" value="1"/>
</dbReference>
<evidence type="ECO:0000313" key="3">
    <source>
        <dbReference type="EMBL" id="RGP68142.1"/>
    </source>
</evidence>
<reference evidence="3 4" key="1">
    <citation type="journal article" date="2018" name="PLoS Pathog.">
        <title>Evolution of structural diversity of trichothecenes, a family of toxins produced by plant pathogenic and entomopathogenic fungi.</title>
        <authorList>
            <person name="Proctor R.H."/>
            <person name="McCormick S.P."/>
            <person name="Kim H.S."/>
            <person name="Cardoza R.E."/>
            <person name="Stanley A.M."/>
            <person name="Lindo L."/>
            <person name="Kelly A."/>
            <person name="Brown D.W."/>
            <person name="Lee T."/>
            <person name="Vaughan M.M."/>
            <person name="Alexander N.J."/>
            <person name="Busman M."/>
            <person name="Gutierrez S."/>
        </authorList>
    </citation>
    <scope>NUCLEOTIDE SEQUENCE [LARGE SCALE GENOMIC DNA]</scope>
    <source>
        <strain evidence="3 4">NRRL 20695</strain>
    </source>
</reference>
<proteinExistence type="predicted"/>
<name>A0A395S7R1_9HYPO</name>
<dbReference type="GO" id="GO:0004479">
    <property type="term" value="F:methionyl-tRNA formyltransferase activity"/>
    <property type="evidence" value="ECO:0007669"/>
    <property type="project" value="UniProtKB-EC"/>
</dbReference>
<dbReference type="Pfam" id="PF04252">
    <property type="entry name" value="SFM1-like"/>
    <property type="match status" value="1"/>
</dbReference>
<keyword evidence="4" id="KW-1185">Reference proteome</keyword>
<dbReference type="InterPro" id="IPR041711">
    <property type="entry name" value="Met-tRNA-FMT_N"/>
</dbReference>
<dbReference type="Pfam" id="PF00551">
    <property type="entry name" value="Formyl_trans_N"/>
    <property type="match status" value="1"/>
</dbReference>
<dbReference type="SUPFAM" id="SSF53328">
    <property type="entry name" value="Formyltransferase"/>
    <property type="match status" value="1"/>
</dbReference>
<dbReference type="CDD" id="cd08646">
    <property type="entry name" value="FMT_core_Met-tRNA-FMT_N"/>
    <property type="match status" value="1"/>
</dbReference>
<evidence type="ECO:0000259" key="2">
    <source>
        <dbReference type="Pfam" id="PF00551"/>
    </source>
</evidence>
<keyword evidence="3" id="KW-0808">Transferase</keyword>
<organism evidence="3 4">
    <name type="scientific">Fusarium longipes</name>
    <dbReference type="NCBI Taxonomy" id="694270"/>
    <lineage>
        <taxon>Eukaryota</taxon>
        <taxon>Fungi</taxon>
        <taxon>Dikarya</taxon>
        <taxon>Ascomycota</taxon>
        <taxon>Pezizomycotina</taxon>
        <taxon>Sordariomycetes</taxon>
        <taxon>Hypocreomycetidae</taxon>
        <taxon>Hypocreales</taxon>
        <taxon>Nectriaceae</taxon>
        <taxon>Fusarium</taxon>
    </lineage>
</organism>
<feature type="domain" description="Formyl transferase N-terminal" evidence="2">
    <location>
        <begin position="282"/>
        <end position="387"/>
    </location>
</feature>
<dbReference type="OrthoDB" id="10268103at2759"/>
<evidence type="ECO:0000313" key="4">
    <source>
        <dbReference type="Proteomes" id="UP000266234"/>
    </source>
</evidence>
<protein>
    <recommendedName>
        <fullName evidence="1">methionyl-tRNA formyltransferase</fullName>
        <ecNumber evidence="1">2.1.2.9</ecNumber>
    </recommendedName>
</protein>
<comment type="caution">
    <text evidence="3">The sequence shown here is derived from an EMBL/GenBank/DDBJ whole genome shotgun (WGS) entry which is preliminary data.</text>
</comment>
<gene>
    <name evidence="3" type="ORF">FLONG3_8316</name>
</gene>
<sequence length="538" mass="59234">MAAAPGKTFIVEHLDPELGPWSELEYLAIARETQATQGSFILSSLPPTFKVPTDLASNPAFTAEQRGVEELYAANKSKVCLLDPSAAKDLSPEDGDTFDAFLFGGILELRKKGFEGRRLGPKQMTTDTAVRVTRIVVQDKVPVDQVPYLDFPELKFNEHESTEMPFRYVKGEDGKPIMPKKYLMMLSYLTKSRWLLGQNISQWRRCFSQSTSRRSSNPLRILFCGSDEFSCASLKAVHEEQSRNKGLIESLEVMALPPKRTGRGFSSLKQGKSRIDKLPDGTNLVIAVSFGLFVPPRVLRSAKYGGLNVHPSLLPEGSLRGPAPIHHAILRGDSHIGVSLQTLDDKSFDHGTVLSQTPRPGIPVPPSCTVQELTDLLAPVGAQMLVQGLRDGLYIPPHQNKGWKGEELDPGQLVHAPKVSKADGHIGWSSWTADDIVRAMRVMGSVWTEAVSSKGVMKRLIFQDAEIMNLGDIKTDGTTVRFIEGHGPDSFNALVSEQGDGSCAIRTSDEKAIRVKKIKVEGKPERWADVALKPYIEV</sequence>
<evidence type="ECO:0000256" key="1">
    <source>
        <dbReference type="ARBA" id="ARBA00012261"/>
    </source>
</evidence>